<evidence type="ECO:0000313" key="4">
    <source>
        <dbReference type="EMBL" id="GAU96155.1"/>
    </source>
</evidence>
<sequence length="467" mass="51576">MQLPCLYCGVIFLISRAHSAWSWRTDSESILKPQSLEDIINTEALQHDLAWDDTLDGSYGVDSARWDRAPTWQNTPASSRLPTAHFRPVGGTPDGEATASPSSQKQDHNEEVPFYVKSDKEADMPRLPSSTVNTVGIELEKPTVGDLKEVEITLGRDDGQIDLSKDDREQDDGSSTESSSAYSKEDIKTTTEDSEESEEEVVDMKDKPETAAAPSFSPDVMQVTPVLAPFFLSTIGTTERAPGVSLYTKLARYQTPPPSHMKVQPSPHLIEPKHNLSNQGELEKVKRVSSDLDDDQTTSVENRKTNSVYLPIILACTGLAISGFLIAAVFYRRYSYTRKVSRFSDTPAYGITGPRSNSNSVDYEGDNLLGRSAEDYHYRSQRKQMTLTSTNSGGNATVAHTDAHSDYDTEDEEDQGSDFGDYTVYECPGLAPAGEFEVVNPMYSDRKDSRTSQSSVVINISAEENPY</sequence>
<dbReference type="EMBL" id="BDGG01000003">
    <property type="protein sequence ID" value="GAU96155.1"/>
    <property type="molecule type" value="Genomic_DNA"/>
</dbReference>
<feature type="compositionally biased region" description="Acidic residues" evidence="1">
    <location>
        <begin position="192"/>
        <end position="201"/>
    </location>
</feature>
<feature type="region of interest" description="Disordered" evidence="1">
    <location>
        <begin position="151"/>
        <end position="217"/>
    </location>
</feature>
<name>A0A1D1V5X6_RAMVA</name>
<feature type="region of interest" description="Disordered" evidence="1">
    <location>
        <begin position="442"/>
        <end position="467"/>
    </location>
</feature>
<accession>A0A1D1V5X6</accession>
<evidence type="ECO:0000313" key="5">
    <source>
        <dbReference type="Proteomes" id="UP000186922"/>
    </source>
</evidence>
<keyword evidence="2" id="KW-0472">Membrane</keyword>
<dbReference type="Pfam" id="PF06809">
    <property type="entry name" value="NPDC1"/>
    <property type="match status" value="1"/>
</dbReference>
<feature type="region of interest" description="Disordered" evidence="1">
    <location>
        <begin position="383"/>
        <end position="420"/>
    </location>
</feature>
<evidence type="ECO:0000256" key="2">
    <source>
        <dbReference type="SAM" id="Phobius"/>
    </source>
</evidence>
<dbReference type="OrthoDB" id="6270617at2759"/>
<keyword evidence="2" id="KW-1133">Transmembrane helix</keyword>
<dbReference type="AlphaFoldDB" id="A0A1D1V5X6"/>
<dbReference type="STRING" id="947166.A0A1D1V5X6"/>
<dbReference type="Proteomes" id="UP000186922">
    <property type="component" value="Unassembled WGS sequence"/>
</dbReference>
<keyword evidence="3" id="KW-0732">Signal</keyword>
<feature type="transmembrane region" description="Helical" evidence="2">
    <location>
        <begin position="308"/>
        <end position="331"/>
    </location>
</feature>
<proteinExistence type="predicted"/>
<feature type="compositionally biased region" description="Basic and acidic residues" evidence="1">
    <location>
        <begin position="151"/>
        <end position="168"/>
    </location>
</feature>
<feature type="compositionally biased region" description="Polar residues" evidence="1">
    <location>
        <begin position="71"/>
        <end position="81"/>
    </location>
</feature>
<evidence type="ECO:0008006" key="6">
    <source>
        <dbReference type="Google" id="ProtNLM"/>
    </source>
</evidence>
<comment type="caution">
    <text evidence="4">The sequence shown here is derived from an EMBL/GenBank/DDBJ whole genome shotgun (WGS) entry which is preliminary data.</text>
</comment>
<dbReference type="InterPro" id="IPR009635">
    <property type="entry name" value="NPDC1"/>
</dbReference>
<dbReference type="GO" id="GO:0016020">
    <property type="term" value="C:membrane"/>
    <property type="evidence" value="ECO:0007669"/>
    <property type="project" value="InterPro"/>
</dbReference>
<protein>
    <recommendedName>
        <fullName evidence="6">Neural proliferation differentiation and control protein 1</fullName>
    </recommendedName>
</protein>
<feature type="signal peptide" evidence="3">
    <location>
        <begin position="1"/>
        <end position="22"/>
    </location>
</feature>
<keyword evidence="2" id="KW-0812">Transmembrane</keyword>
<evidence type="ECO:0000256" key="3">
    <source>
        <dbReference type="SAM" id="SignalP"/>
    </source>
</evidence>
<keyword evidence="5" id="KW-1185">Reference proteome</keyword>
<evidence type="ECO:0000256" key="1">
    <source>
        <dbReference type="SAM" id="MobiDB-lite"/>
    </source>
</evidence>
<feature type="chain" id="PRO_5008898090" description="Neural proliferation differentiation and control protein 1" evidence="3">
    <location>
        <begin position="23"/>
        <end position="467"/>
    </location>
</feature>
<dbReference type="PANTHER" id="PTHR23352:SF2">
    <property type="entry name" value="NEURAL PROLIFERATION DIFFERENTIATION AND CONTROL PROTEIN 1"/>
    <property type="match status" value="1"/>
</dbReference>
<feature type="region of interest" description="Disordered" evidence="1">
    <location>
        <begin position="70"/>
        <end position="110"/>
    </location>
</feature>
<reference evidence="4 5" key="1">
    <citation type="journal article" date="2016" name="Nat. Commun.">
        <title>Extremotolerant tardigrade genome and improved radiotolerance of human cultured cells by tardigrade-unique protein.</title>
        <authorList>
            <person name="Hashimoto T."/>
            <person name="Horikawa D.D."/>
            <person name="Saito Y."/>
            <person name="Kuwahara H."/>
            <person name="Kozuka-Hata H."/>
            <person name="Shin-I T."/>
            <person name="Minakuchi Y."/>
            <person name="Ohishi K."/>
            <person name="Motoyama A."/>
            <person name="Aizu T."/>
            <person name="Enomoto A."/>
            <person name="Kondo K."/>
            <person name="Tanaka S."/>
            <person name="Hara Y."/>
            <person name="Koshikawa S."/>
            <person name="Sagara H."/>
            <person name="Miura T."/>
            <person name="Yokobori S."/>
            <person name="Miyagawa K."/>
            <person name="Suzuki Y."/>
            <person name="Kubo T."/>
            <person name="Oyama M."/>
            <person name="Kohara Y."/>
            <person name="Fujiyama A."/>
            <person name="Arakawa K."/>
            <person name="Katayama T."/>
            <person name="Toyoda A."/>
            <person name="Kunieda T."/>
        </authorList>
    </citation>
    <scope>NUCLEOTIDE SEQUENCE [LARGE SCALE GENOMIC DNA]</scope>
    <source>
        <strain evidence="4 5">YOKOZUNA-1</strain>
    </source>
</reference>
<organism evidence="4 5">
    <name type="scientific">Ramazzottius varieornatus</name>
    <name type="common">Water bear</name>
    <name type="synonym">Tardigrade</name>
    <dbReference type="NCBI Taxonomy" id="947166"/>
    <lineage>
        <taxon>Eukaryota</taxon>
        <taxon>Metazoa</taxon>
        <taxon>Ecdysozoa</taxon>
        <taxon>Tardigrada</taxon>
        <taxon>Eutardigrada</taxon>
        <taxon>Parachela</taxon>
        <taxon>Hypsibioidea</taxon>
        <taxon>Ramazzottiidae</taxon>
        <taxon>Ramazzottius</taxon>
    </lineage>
</organism>
<feature type="compositionally biased region" description="Polar residues" evidence="1">
    <location>
        <begin position="383"/>
        <end position="395"/>
    </location>
</feature>
<gene>
    <name evidence="4" type="primary">RvY_07641-1</name>
    <name evidence="4" type="synonym">RvY_07641.1</name>
    <name evidence="4" type="ORF">RvY_07641</name>
</gene>
<dbReference type="PANTHER" id="PTHR23352">
    <property type="entry name" value="NEURAL PROLIFERATION DIFFERENTIATION AND CONTROL PROTEIN-1 NPDC-1 PROTEIN"/>
    <property type="match status" value="1"/>
</dbReference>